<dbReference type="InterPro" id="IPR051011">
    <property type="entry name" value="Metal_resp_trans_reg"/>
</dbReference>
<dbReference type="InterPro" id="IPR036873">
    <property type="entry name" value="Rhodanese-like_dom_sf"/>
</dbReference>
<dbReference type="InterPro" id="IPR001307">
    <property type="entry name" value="Thiosulphate_STrfase_CS"/>
</dbReference>
<dbReference type="PANTHER" id="PTHR43132:SF8">
    <property type="entry name" value="HTH-TYPE TRANSCRIPTIONAL REGULATOR KMTR"/>
    <property type="match status" value="1"/>
</dbReference>
<evidence type="ECO:0000259" key="5">
    <source>
        <dbReference type="PROSITE" id="PS50987"/>
    </source>
</evidence>
<dbReference type="SUPFAM" id="SSF46785">
    <property type="entry name" value="Winged helix' DNA-binding domain"/>
    <property type="match status" value="1"/>
</dbReference>
<dbReference type="InterPro" id="IPR001763">
    <property type="entry name" value="Rhodanese-like_dom"/>
</dbReference>
<dbReference type="SMART" id="SM00418">
    <property type="entry name" value="HTH_ARSR"/>
    <property type="match status" value="1"/>
</dbReference>
<dbReference type="InterPro" id="IPR036390">
    <property type="entry name" value="WH_DNA-bd_sf"/>
</dbReference>
<dbReference type="CDD" id="cd00090">
    <property type="entry name" value="HTH_ARSR"/>
    <property type="match status" value="1"/>
</dbReference>
<reference evidence="6" key="1">
    <citation type="submission" date="2018-06" db="EMBL/GenBank/DDBJ databases">
        <authorList>
            <person name="Zhirakovskaya E."/>
        </authorList>
    </citation>
    <scope>NUCLEOTIDE SEQUENCE</scope>
</reference>
<keyword evidence="2" id="KW-0238">DNA-binding</keyword>
<dbReference type="GO" id="GO:0003700">
    <property type="term" value="F:DNA-binding transcription factor activity"/>
    <property type="evidence" value="ECO:0007669"/>
    <property type="project" value="InterPro"/>
</dbReference>
<dbReference type="PROSITE" id="PS50206">
    <property type="entry name" value="RHODANESE_3"/>
    <property type="match status" value="1"/>
</dbReference>
<dbReference type="InterPro" id="IPR001845">
    <property type="entry name" value="HTH_ArsR_DNA-bd_dom"/>
</dbReference>
<dbReference type="EMBL" id="UOFH01000262">
    <property type="protein sequence ID" value="VAW63938.1"/>
    <property type="molecule type" value="Genomic_DNA"/>
</dbReference>
<dbReference type="Pfam" id="PF01022">
    <property type="entry name" value="HTH_5"/>
    <property type="match status" value="1"/>
</dbReference>
<dbReference type="CDD" id="cd00158">
    <property type="entry name" value="RHOD"/>
    <property type="match status" value="1"/>
</dbReference>
<dbReference type="Gene3D" id="3.40.250.10">
    <property type="entry name" value="Rhodanese-like domain"/>
    <property type="match status" value="1"/>
</dbReference>
<dbReference type="GO" id="GO:0003677">
    <property type="term" value="F:DNA binding"/>
    <property type="evidence" value="ECO:0007669"/>
    <property type="project" value="UniProtKB-KW"/>
</dbReference>
<dbReference type="Pfam" id="PF00581">
    <property type="entry name" value="Rhodanese"/>
    <property type="match status" value="1"/>
</dbReference>
<proteinExistence type="predicted"/>
<evidence type="ECO:0000259" key="4">
    <source>
        <dbReference type="PROSITE" id="PS50206"/>
    </source>
</evidence>
<evidence type="ECO:0000256" key="3">
    <source>
        <dbReference type="ARBA" id="ARBA00023163"/>
    </source>
</evidence>
<protein>
    <submittedName>
        <fullName evidence="6">Transcriptional regulator, ArsR family</fullName>
    </submittedName>
</protein>
<dbReference type="Gene3D" id="1.10.10.10">
    <property type="entry name" value="Winged helix-like DNA-binding domain superfamily/Winged helix DNA-binding domain"/>
    <property type="match status" value="1"/>
</dbReference>
<dbReference type="NCBIfam" id="NF033788">
    <property type="entry name" value="HTH_metalloreg"/>
    <property type="match status" value="1"/>
</dbReference>
<evidence type="ECO:0000313" key="6">
    <source>
        <dbReference type="EMBL" id="VAW63938.1"/>
    </source>
</evidence>
<dbReference type="InterPro" id="IPR011991">
    <property type="entry name" value="ArsR-like_HTH"/>
</dbReference>
<keyword evidence="3" id="KW-0804">Transcription</keyword>
<dbReference type="InterPro" id="IPR036388">
    <property type="entry name" value="WH-like_DNA-bd_sf"/>
</dbReference>
<dbReference type="PROSITE" id="PS50987">
    <property type="entry name" value="HTH_ARSR_2"/>
    <property type="match status" value="1"/>
</dbReference>
<feature type="domain" description="Rhodanese" evidence="4">
    <location>
        <begin position="126"/>
        <end position="215"/>
    </location>
</feature>
<dbReference type="GO" id="GO:0004792">
    <property type="term" value="F:thiosulfate-cyanide sulfurtransferase activity"/>
    <property type="evidence" value="ECO:0007669"/>
    <property type="project" value="InterPro"/>
</dbReference>
<gene>
    <name evidence="6" type="ORF">MNBD_GAMMA08-541</name>
</gene>
<sequence length="217" mass="24083">MFKQDLFAQFARVGKALSNGNRLELLEFLAQAERSVDELAKLAGLSVANTSQHLQQLRQVGLVSSSKRGLKVYYQISGDDVVDLLNRLRQVSEQHLADVNQLVDTYLTVKDELEPVPRDELMARVRQGLVTVIDVRPAEEFAAGHVPGAINVPPDELEQRLKSLDSAQEVVAYCRGAHCILSFDAVEKLREQGVKASRLEEGFPEWKSAGYPVELSA</sequence>
<dbReference type="PANTHER" id="PTHR43132">
    <property type="entry name" value="ARSENICAL RESISTANCE OPERON REPRESSOR ARSR-RELATED"/>
    <property type="match status" value="1"/>
</dbReference>
<evidence type="ECO:0000256" key="1">
    <source>
        <dbReference type="ARBA" id="ARBA00023015"/>
    </source>
</evidence>
<accession>A0A3B0X6K6</accession>
<dbReference type="SUPFAM" id="SSF52821">
    <property type="entry name" value="Rhodanese/Cell cycle control phosphatase"/>
    <property type="match status" value="1"/>
</dbReference>
<name>A0A3B0X6K6_9ZZZZ</name>
<evidence type="ECO:0000256" key="2">
    <source>
        <dbReference type="ARBA" id="ARBA00023125"/>
    </source>
</evidence>
<dbReference type="AlphaFoldDB" id="A0A3B0X6K6"/>
<organism evidence="6">
    <name type="scientific">hydrothermal vent metagenome</name>
    <dbReference type="NCBI Taxonomy" id="652676"/>
    <lineage>
        <taxon>unclassified sequences</taxon>
        <taxon>metagenomes</taxon>
        <taxon>ecological metagenomes</taxon>
    </lineage>
</organism>
<dbReference type="PROSITE" id="PS00380">
    <property type="entry name" value="RHODANESE_1"/>
    <property type="match status" value="1"/>
</dbReference>
<feature type="domain" description="HTH arsR-type" evidence="5">
    <location>
        <begin position="2"/>
        <end position="96"/>
    </location>
</feature>
<dbReference type="SMART" id="SM00450">
    <property type="entry name" value="RHOD"/>
    <property type="match status" value="1"/>
</dbReference>
<keyword evidence="1" id="KW-0805">Transcription regulation</keyword>
<dbReference type="PRINTS" id="PR00778">
    <property type="entry name" value="HTHARSR"/>
</dbReference>